<evidence type="ECO:0008006" key="5">
    <source>
        <dbReference type="Google" id="ProtNLM"/>
    </source>
</evidence>
<feature type="region of interest" description="Disordered" evidence="2">
    <location>
        <begin position="236"/>
        <end position="279"/>
    </location>
</feature>
<organism evidence="3 4">
    <name type="scientific">Schizothecium vesticola</name>
    <dbReference type="NCBI Taxonomy" id="314040"/>
    <lineage>
        <taxon>Eukaryota</taxon>
        <taxon>Fungi</taxon>
        <taxon>Dikarya</taxon>
        <taxon>Ascomycota</taxon>
        <taxon>Pezizomycotina</taxon>
        <taxon>Sordariomycetes</taxon>
        <taxon>Sordariomycetidae</taxon>
        <taxon>Sordariales</taxon>
        <taxon>Schizotheciaceae</taxon>
        <taxon>Schizothecium</taxon>
    </lineage>
</organism>
<dbReference type="AlphaFoldDB" id="A0AA40EJ66"/>
<evidence type="ECO:0000313" key="3">
    <source>
        <dbReference type="EMBL" id="KAK0740321.1"/>
    </source>
</evidence>
<reference evidence="3" key="1">
    <citation type="submission" date="2023-06" db="EMBL/GenBank/DDBJ databases">
        <title>Genome-scale phylogeny and comparative genomics of the fungal order Sordariales.</title>
        <authorList>
            <consortium name="Lawrence Berkeley National Laboratory"/>
            <person name="Hensen N."/>
            <person name="Bonometti L."/>
            <person name="Westerberg I."/>
            <person name="Brannstrom I.O."/>
            <person name="Guillou S."/>
            <person name="Cros-Aarteil S."/>
            <person name="Calhoun S."/>
            <person name="Haridas S."/>
            <person name="Kuo A."/>
            <person name="Mondo S."/>
            <person name="Pangilinan J."/>
            <person name="Riley R."/>
            <person name="LaButti K."/>
            <person name="Andreopoulos B."/>
            <person name="Lipzen A."/>
            <person name="Chen C."/>
            <person name="Yanf M."/>
            <person name="Daum C."/>
            <person name="Ng V."/>
            <person name="Clum A."/>
            <person name="Steindorff A."/>
            <person name="Ohm R."/>
            <person name="Martin F."/>
            <person name="Silar P."/>
            <person name="Natvig D."/>
            <person name="Lalanne C."/>
            <person name="Gautier V."/>
            <person name="Ament-velasquez S.L."/>
            <person name="Kruys A."/>
            <person name="Hutchinson M.I."/>
            <person name="Powell A.J."/>
            <person name="Barry K."/>
            <person name="Miller A.N."/>
            <person name="Grigoriev I.V."/>
            <person name="Debuchy R."/>
            <person name="Gladieux P."/>
            <person name="Thoren M.H."/>
            <person name="Johannesson H."/>
        </authorList>
    </citation>
    <scope>NUCLEOTIDE SEQUENCE</scope>
    <source>
        <strain evidence="3">SMH3187-1</strain>
    </source>
</reference>
<protein>
    <recommendedName>
        <fullName evidence="5">ATPase AAA-type core domain-containing protein</fullName>
    </recommendedName>
</protein>
<proteinExistence type="predicted"/>
<accession>A0AA40EJ66</accession>
<keyword evidence="4" id="KW-1185">Reference proteome</keyword>
<gene>
    <name evidence="3" type="ORF">B0T18DRAFT_431658</name>
</gene>
<feature type="region of interest" description="Disordered" evidence="2">
    <location>
        <begin position="198"/>
        <end position="220"/>
    </location>
</feature>
<evidence type="ECO:0000256" key="1">
    <source>
        <dbReference type="SAM" id="Coils"/>
    </source>
</evidence>
<feature type="compositionally biased region" description="Acidic residues" evidence="2">
    <location>
        <begin position="255"/>
        <end position="279"/>
    </location>
</feature>
<dbReference type="SUPFAM" id="SSF52540">
    <property type="entry name" value="P-loop containing nucleoside triphosphate hydrolases"/>
    <property type="match status" value="1"/>
</dbReference>
<dbReference type="PANTHER" id="PTHR46411">
    <property type="entry name" value="FAMILY ATPASE, PUTATIVE-RELATED"/>
    <property type="match status" value="1"/>
</dbReference>
<dbReference type="InterPro" id="IPR027417">
    <property type="entry name" value="P-loop_NTPase"/>
</dbReference>
<evidence type="ECO:0000256" key="2">
    <source>
        <dbReference type="SAM" id="MobiDB-lite"/>
    </source>
</evidence>
<dbReference type="EMBL" id="JAUKUD010000006">
    <property type="protein sequence ID" value="KAK0740321.1"/>
    <property type="molecule type" value="Genomic_DNA"/>
</dbReference>
<evidence type="ECO:0000313" key="4">
    <source>
        <dbReference type="Proteomes" id="UP001172155"/>
    </source>
</evidence>
<feature type="coiled-coil region" evidence="1">
    <location>
        <begin position="71"/>
        <end position="98"/>
    </location>
</feature>
<feature type="compositionally biased region" description="Basic and acidic residues" evidence="2">
    <location>
        <begin position="198"/>
        <end position="210"/>
    </location>
</feature>
<dbReference type="Gene3D" id="3.40.50.300">
    <property type="entry name" value="P-loop containing nucleotide triphosphate hydrolases"/>
    <property type="match status" value="1"/>
</dbReference>
<dbReference type="Proteomes" id="UP001172155">
    <property type="component" value="Unassembled WGS sequence"/>
</dbReference>
<comment type="caution">
    <text evidence="3">The sequence shown here is derived from an EMBL/GenBank/DDBJ whole genome shotgun (WGS) entry which is preliminary data.</text>
</comment>
<name>A0AA40EJ66_9PEZI</name>
<keyword evidence="1" id="KW-0175">Coiled coil</keyword>
<dbReference type="PANTHER" id="PTHR46411:SF2">
    <property type="entry name" value="AAA+ ATPASE DOMAIN-CONTAINING PROTEIN"/>
    <property type="match status" value="1"/>
</dbReference>
<sequence>MLLDEADVFLMKRDWAEVNCNSLVSVFLRKLEYYSGILFLTTNRPGTIDEAFKSRIHISLCYPNTDLASTKQMWTDIMRRLEKENELAEIKVVFDKNKLLAFAEKHYKRCERQRRHGMAVKYATPSNPPSLWGMLIGRFAAIKEAGLTPEQATTGRHAKKWMRVKRTVNNFRSISKTTNEFEDYTASLREEDSQLAREAEVRDDNYDPDRPAVPAVKNDAPSLFMTRPTGISEVLGGTKVVKRKGKGEAKAKVEESEDEEDDDDDIESVSEDEVSEGED</sequence>